<organism evidence="2 3">
    <name type="scientific">Agromyces fucosus</name>
    <dbReference type="NCBI Taxonomy" id="41985"/>
    <lineage>
        <taxon>Bacteria</taxon>
        <taxon>Bacillati</taxon>
        <taxon>Actinomycetota</taxon>
        <taxon>Actinomycetes</taxon>
        <taxon>Micrococcales</taxon>
        <taxon>Microbacteriaceae</taxon>
        <taxon>Agromyces</taxon>
    </lineage>
</organism>
<sequence length="72" mass="7486">MADGDVETRSNRGQWENAVEGSPELSQSFASRDEAIDAGRELAVTLGSHHTVRESAPTGVITDEDSAAGEGG</sequence>
<proteinExistence type="predicted"/>
<feature type="region of interest" description="Disordered" evidence="1">
    <location>
        <begin position="48"/>
        <end position="72"/>
    </location>
</feature>
<feature type="region of interest" description="Disordered" evidence="1">
    <location>
        <begin position="1"/>
        <end position="33"/>
    </location>
</feature>
<dbReference type="Pfam" id="PF09954">
    <property type="entry name" value="DUF2188"/>
    <property type="match status" value="1"/>
</dbReference>
<dbReference type="RefSeq" id="WP_056005008.1">
    <property type="nucleotide sequence ID" value="NZ_SDPO01000002.1"/>
</dbReference>
<dbReference type="EMBL" id="SDPO01000002">
    <property type="protein sequence ID" value="RXZ48644.1"/>
    <property type="molecule type" value="Genomic_DNA"/>
</dbReference>
<feature type="compositionally biased region" description="Basic and acidic residues" evidence="1">
    <location>
        <begin position="1"/>
        <end position="10"/>
    </location>
</feature>
<dbReference type="OrthoDB" id="5007698at2"/>
<evidence type="ECO:0000256" key="1">
    <source>
        <dbReference type="SAM" id="MobiDB-lite"/>
    </source>
</evidence>
<reference evidence="2 3" key="1">
    <citation type="submission" date="2019-01" db="EMBL/GenBank/DDBJ databases">
        <authorList>
            <person name="Li J."/>
        </authorList>
    </citation>
    <scope>NUCLEOTIDE SEQUENCE [LARGE SCALE GENOMIC DNA]</scope>
    <source>
        <strain evidence="2 3">CCUG 35506</strain>
    </source>
</reference>
<dbReference type="AlphaFoldDB" id="A0A4Q2JNQ2"/>
<gene>
    <name evidence="2" type="ORF">ESP57_06500</name>
</gene>
<keyword evidence="3" id="KW-1185">Reference proteome</keyword>
<protein>
    <submittedName>
        <fullName evidence="2">DUF2188 domain-containing protein</fullName>
    </submittedName>
</protein>
<name>A0A4Q2JNQ2_9MICO</name>
<feature type="compositionally biased region" description="Acidic residues" evidence="1">
    <location>
        <begin position="62"/>
        <end position="72"/>
    </location>
</feature>
<evidence type="ECO:0000313" key="3">
    <source>
        <dbReference type="Proteomes" id="UP000292935"/>
    </source>
</evidence>
<accession>A0A4Q2JNQ2</accession>
<dbReference type="Proteomes" id="UP000292935">
    <property type="component" value="Unassembled WGS sequence"/>
</dbReference>
<dbReference type="InterPro" id="IPR018691">
    <property type="entry name" value="DUF2188"/>
</dbReference>
<comment type="caution">
    <text evidence="2">The sequence shown here is derived from an EMBL/GenBank/DDBJ whole genome shotgun (WGS) entry which is preliminary data.</text>
</comment>
<evidence type="ECO:0000313" key="2">
    <source>
        <dbReference type="EMBL" id="RXZ48644.1"/>
    </source>
</evidence>